<comment type="caution">
    <text evidence="7">The sequence shown here is derived from an EMBL/GenBank/DDBJ whole genome shotgun (WGS) entry which is preliminary data.</text>
</comment>
<sequence>MESNLSGLVPAAGLVPALPPAVTLGLTAAYTTLYALLFFSVYAQLWLVLLLAVRGAFVGASLLFLLVNVLCAVLSRRRRAQPWALLLVRVLVSDSLFVICALSLAACLCLVARRAPSTSIYLEAKGTSVCQAAAMGGAMVLLYASRACYNLAALALAPRSRLDAFDYDWYNVSDQADLVNDLGNKGYLVFGLILFVWELLPTTLLVGFFRVHRPPQDLVRASGEGRHQGYLGWVLGVGGGQWGPGGSINGSSLPQSTSRILNGQVFGSRSYFFDRAHCEDEGCSWEHSRGESTSMSGSLGSSSWYGAIGREPGWCGGSQTRTTPLLFSQVLGPGSHHHSLYSTPQT</sequence>
<evidence type="ECO:0000256" key="3">
    <source>
        <dbReference type="ARBA" id="ARBA00022989"/>
    </source>
</evidence>
<dbReference type="Proteomes" id="UP001165941">
    <property type="component" value="Unassembled WGS sequence"/>
</dbReference>
<evidence type="ECO:0000313" key="7">
    <source>
        <dbReference type="EMBL" id="NIG61291.1"/>
    </source>
</evidence>
<evidence type="ECO:0000256" key="4">
    <source>
        <dbReference type="ARBA" id="ARBA00023136"/>
    </source>
</evidence>
<feature type="transmembrane region" description="Helical" evidence="6">
    <location>
        <begin position="27"/>
        <end position="49"/>
    </location>
</feature>
<dbReference type="PANTHER" id="PTHR15146:SF5">
    <property type="entry name" value="INTEGRAL MEMBRANE PROTEIN GPR137"/>
    <property type="match status" value="1"/>
</dbReference>
<keyword evidence="3 6" id="KW-1133">Transmembrane helix</keyword>
<evidence type="ECO:0000256" key="5">
    <source>
        <dbReference type="ARBA" id="ARBA00023228"/>
    </source>
</evidence>
<keyword evidence="2 6" id="KW-0812">Transmembrane</keyword>
<feature type="transmembrane region" description="Helical" evidence="6">
    <location>
        <begin position="133"/>
        <end position="157"/>
    </location>
</feature>
<evidence type="ECO:0000256" key="1">
    <source>
        <dbReference type="ARBA" id="ARBA00004155"/>
    </source>
</evidence>
<evidence type="ECO:0000256" key="2">
    <source>
        <dbReference type="ARBA" id="ARBA00022692"/>
    </source>
</evidence>
<accession>A0ABX0S850</accession>
<proteinExistence type="predicted"/>
<keyword evidence="4 6" id="KW-0472">Membrane</keyword>
<organism evidence="7 8">
    <name type="scientific">Pontoporia blainvillei</name>
    <name type="common">Franciscana</name>
    <name type="synonym">Delphinus blainvillei</name>
    <dbReference type="NCBI Taxonomy" id="48723"/>
    <lineage>
        <taxon>Eukaryota</taxon>
        <taxon>Metazoa</taxon>
        <taxon>Chordata</taxon>
        <taxon>Craniata</taxon>
        <taxon>Vertebrata</taxon>
        <taxon>Euteleostomi</taxon>
        <taxon>Mammalia</taxon>
        <taxon>Eutheria</taxon>
        <taxon>Laurasiatheria</taxon>
        <taxon>Artiodactyla</taxon>
        <taxon>Whippomorpha</taxon>
        <taxon>Cetacea</taxon>
        <taxon>Odontoceti</taxon>
        <taxon>Pontoporiidae</taxon>
        <taxon>Pontoporia</taxon>
    </lineage>
</organism>
<feature type="transmembrane region" description="Helical" evidence="6">
    <location>
        <begin position="187"/>
        <end position="209"/>
    </location>
</feature>
<protein>
    <submittedName>
        <fullName evidence="7">Integral membrane protein</fullName>
    </submittedName>
</protein>
<dbReference type="EMBL" id="PGGH01278562">
    <property type="protein sequence ID" value="NIG61291.1"/>
    <property type="molecule type" value="Genomic_DNA"/>
</dbReference>
<gene>
    <name evidence="7" type="ORF">BU61_9830</name>
</gene>
<feature type="transmembrane region" description="Helical" evidence="6">
    <location>
        <begin position="56"/>
        <end position="75"/>
    </location>
</feature>
<keyword evidence="8" id="KW-1185">Reference proteome</keyword>
<dbReference type="InterPro" id="IPR029723">
    <property type="entry name" value="GPR137"/>
</dbReference>
<name>A0ABX0S850_PONBL</name>
<comment type="subcellular location">
    <subcellularLocation>
        <location evidence="1">Lysosome membrane</location>
        <topology evidence="1">Multi-pass membrane protein</topology>
    </subcellularLocation>
</comment>
<evidence type="ECO:0000256" key="6">
    <source>
        <dbReference type="SAM" id="Phobius"/>
    </source>
</evidence>
<dbReference type="PANTHER" id="PTHR15146">
    <property type="entry name" value="INTEGRAL MEMBRANE PROTEIN GPR137"/>
    <property type="match status" value="1"/>
</dbReference>
<feature type="transmembrane region" description="Helical" evidence="6">
    <location>
        <begin position="95"/>
        <end position="112"/>
    </location>
</feature>
<evidence type="ECO:0000313" key="8">
    <source>
        <dbReference type="Proteomes" id="UP001165941"/>
    </source>
</evidence>
<reference evidence="7" key="1">
    <citation type="submission" date="2018-05" db="EMBL/GenBank/DDBJ databases">
        <authorList>
            <person name="Pedro S.L.S."/>
            <person name="Freitas R.C."/>
            <person name="Barreto A.S."/>
            <person name="Lima A.O.S."/>
        </authorList>
    </citation>
    <scope>NUCLEOTIDE SEQUENCE</scope>
    <source>
        <strain evidence="7">BP203</strain>
        <tissue evidence="7">Muscle</tissue>
    </source>
</reference>
<keyword evidence="5" id="KW-0458">Lysosome</keyword>